<dbReference type="AlphaFoldDB" id="A0A2V4C3X2"/>
<dbReference type="RefSeq" id="WP_110345025.1">
    <property type="nucleotide sequence ID" value="NZ_QJHL01000001.1"/>
</dbReference>
<comment type="caution">
    <text evidence="1">The sequence shown here is derived from an EMBL/GenBank/DDBJ whole genome shotgun (WGS) entry which is preliminary data.</text>
</comment>
<evidence type="ECO:0000313" key="2">
    <source>
        <dbReference type="Proteomes" id="UP000247681"/>
    </source>
</evidence>
<accession>A0A2V4C3X2</accession>
<dbReference type="OrthoDB" id="9155326at2"/>
<evidence type="ECO:0000313" key="1">
    <source>
        <dbReference type="EMBL" id="PXY46009.1"/>
    </source>
</evidence>
<organism evidence="1 2">
    <name type="scientific">Flavobacterium hydrophilum</name>
    <dbReference type="NCBI Taxonomy" id="2211445"/>
    <lineage>
        <taxon>Bacteria</taxon>
        <taxon>Pseudomonadati</taxon>
        <taxon>Bacteroidota</taxon>
        <taxon>Flavobacteriia</taxon>
        <taxon>Flavobacteriales</taxon>
        <taxon>Flavobacteriaceae</taxon>
        <taxon>Flavobacterium</taxon>
    </lineage>
</organism>
<proteinExistence type="predicted"/>
<protein>
    <submittedName>
        <fullName evidence="1">Uncharacterized protein</fullName>
    </submittedName>
</protein>
<reference evidence="1 2" key="1">
    <citation type="submission" date="2018-05" db="EMBL/GenBank/DDBJ databases">
        <title>Flavobacterium sp. strain IMCC34758, incomplete genome.</title>
        <authorList>
            <person name="Joung Y."/>
        </authorList>
    </citation>
    <scope>NUCLEOTIDE SEQUENCE [LARGE SCALE GENOMIC DNA]</scope>
    <source>
        <strain evidence="1 2">IMCC34758</strain>
    </source>
</reference>
<name>A0A2V4C3X2_9FLAO</name>
<keyword evidence="2" id="KW-1185">Reference proteome</keyword>
<sequence>MSYTLHVYFTEEKNYNKQTSFDSVKKLFSNSNRVVFTNAKNIFTKEDYLKLTIDNRYNISVFFDDNATVSDDLEYILGKRLKCNARMRFLFAPDPENDFDDVAVILLDYLESLDKVILYSPNLKKIIFNSFITK</sequence>
<dbReference type="EMBL" id="QJHL01000001">
    <property type="protein sequence ID" value="PXY46009.1"/>
    <property type="molecule type" value="Genomic_DNA"/>
</dbReference>
<dbReference type="Proteomes" id="UP000247681">
    <property type="component" value="Unassembled WGS sequence"/>
</dbReference>
<gene>
    <name evidence="1" type="ORF">DMB68_02145</name>
</gene>